<gene>
    <name evidence="1" type="ORF">FGF68_06355</name>
</gene>
<organism evidence="1 2">
    <name type="scientific">Prosthecochloris vibrioformis</name>
    <name type="common">Chlorobium vibrioforme</name>
    <dbReference type="NCBI Taxonomy" id="1098"/>
    <lineage>
        <taxon>Bacteria</taxon>
        <taxon>Pseudomonadati</taxon>
        <taxon>Chlorobiota</taxon>
        <taxon>Chlorobiia</taxon>
        <taxon>Chlorobiales</taxon>
        <taxon>Chlorobiaceae</taxon>
        <taxon>Prosthecochloris</taxon>
    </lineage>
</organism>
<proteinExistence type="predicted"/>
<protein>
    <submittedName>
        <fullName evidence="1">Helix-hairpin-helix domain-containing protein</fullName>
    </submittedName>
</protein>
<keyword evidence="2" id="KW-1185">Reference proteome</keyword>
<dbReference type="AlphaFoldDB" id="A0A5C4S1S2"/>
<name>A0A5C4S1S2_PROVB</name>
<dbReference type="Proteomes" id="UP000309544">
    <property type="component" value="Unassembled WGS sequence"/>
</dbReference>
<evidence type="ECO:0000313" key="1">
    <source>
        <dbReference type="EMBL" id="TNJ36681.1"/>
    </source>
</evidence>
<accession>A0A5C4S1S2</accession>
<dbReference type="EMBL" id="VDCI01000004">
    <property type="protein sequence ID" value="TNJ36681.1"/>
    <property type="molecule type" value="Genomic_DNA"/>
</dbReference>
<sequence length="663" mass="72931">MEPHFFCVARVYGPLATLLLAVFLFIPSPGSAADDLGALIDRSDSPGEAEELFEELAVLREHKIPVNTASEAELLRLPFLSVVEIRRISAYTETGSLENEADLALLVGQETAALISPFLDFSVPVDAPGPKKADRLSVRAISRWYTENPERRGITIDKYAGSNDKFYNRLDVTYGGLGVYGVMEKDIGEEDIADFSSLSIGLKTEGPLRQLVVGNYKVSVGQGLLLGQGRYLSKGVDPLGVSLRGAMVKPYSSAAEYGFMQGVGAVVSPGSFDLMGFYSDNRVDASVDEGMVTTIRTSGYHRTESERLHDDNVRERVHGGAVRYRFGGGDISGSAGLNVLRYRYGLPLEDAGGAEGWQDGMSVDVSLLAGETNVFGEVARAGNDMPVSWIVGSGFPIAPGVESVVSVRDYHRDYFSPFASAFAERGDAAANEEGYYAGLKARVLRNLQVGASYDMFRFPAAGSRYGLSASGEEAKVTVAWKPIPSLAWDLMLLRQDKGREERFEEELEYSTVVPYVTNRYRLELEARLARWLSLKGRGEFKQVRARFPAADELYFGRLLFTQAALKSGGLSLKGRFTLFSTDGYDAVVYAYEDDLPYVFNLQGYYGSGRSMFVVLNWKLARFVQLSGKYEQAWYDDRDDYSSGYDLRPGSSPASWHLGCIINL</sequence>
<dbReference type="RefSeq" id="WP_139626581.1">
    <property type="nucleotide sequence ID" value="NZ_VDCI01000004.1"/>
</dbReference>
<reference evidence="1 2" key="1">
    <citation type="submission" date="2019-05" db="EMBL/GenBank/DDBJ databases">
        <title>Draft Whole-Genome sequence of the green sulfur bacterium Prosthecochloris vibrioformis DSM 260.</title>
        <authorList>
            <person name="Meyer T.E."/>
            <person name="Kyndt J.A."/>
        </authorList>
    </citation>
    <scope>NUCLEOTIDE SEQUENCE [LARGE SCALE GENOMIC DNA]</scope>
    <source>
        <strain evidence="1 2">DSM 260</strain>
    </source>
</reference>
<comment type="caution">
    <text evidence="1">The sequence shown here is derived from an EMBL/GenBank/DDBJ whole genome shotgun (WGS) entry which is preliminary data.</text>
</comment>
<evidence type="ECO:0000313" key="2">
    <source>
        <dbReference type="Proteomes" id="UP000309544"/>
    </source>
</evidence>